<evidence type="ECO:0000313" key="5">
    <source>
        <dbReference type="EMBL" id="WFD24235.1"/>
    </source>
</evidence>
<dbReference type="PANTHER" id="PTHR43123">
    <property type="entry name" value="POLYSACCHARIDE DEACETYLASE-RELATED"/>
    <property type="match status" value="1"/>
</dbReference>
<keyword evidence="2" id="KW-0325">Glycoprotein</keyword>
<organism evidence="5 6">
    <name type="scientific">Malassezia equina</name>
    <dbReference type="NCBI Taxonomy" id="1381935"/>
    <lineage>
        <taxon>Eukaryota</taxon>
        <taxon>Fungi</taxon>
        <taxon>Dikarya</taxon>
        <taxon>Basidiomycota</taxon>
        <taxon>Ustilaginomycotina</taxon>
        <taxon>Malasseziomycetes</taxon>
        <taxon>Malasseziales</taxon>
        <taxon>Malasseziaceae</taxon>
        <taxon>Malassezia</taxon>
    </lineage>
</organism>
<sequence>MAHYHPRDLPGYGKDLPHAQWPNNSRVCVSFVLNYEEGGENCVLEGDPRAEVYLTEFGATNAPGPEGMRNLSIESCFEYGSHRGFWRILGLFQEFGFTFTSWAVGRAVEHNPQVVDAMEDAGCEVASHSYRWIDYSRMPEQEERQHVQKTIDAIQTASRRDSVPLGWYTGRQSLQTRRVVYEEYKARHLHTKLYDSDAYDEDVPYYVPAPDGTPNEHLLVVPYTLDVNDMKFCNTPGFFNSESFYQYMVDAFETLVIEGATSPRMMTVGLHCRVVGRPARAMALRRFLAYLKRRQAELEAEGSGVWVATRQQIADHWRKRHPPAQP</sequence>
<dbReference type="SUPFAM" id="SSF88713">
    <property type="entry name" value="Glycoside hydrolase/deacetylase"/>
    <property type="match status" value="1"/>
</dbReference>
<dbReference type="GO" id="GO:0016810">
    <property type="term" value="F:hydrolase activity, acting on carbon-nitrogen (but not peptide) bonds"/>
    <property type="evidence" value="ECO:0007669"/>
    <property type="project" value="InterPro"/>
</dbReference>
<dbReference type="GO" id="GO:0005886">
    <property type="term" value="C:plasma membrane"/>
    <property type="evidence" value="ECO:0007669"/>
    <property type="project" value="UniProtKB-SubCell"/>
</dbReference>
<dbReference type="Pfam" id="PF01522">
    <property type="entry name" value="Polysacc_deac_1"/>
    <property type="match status" value="1"/>
</dbReference>
<gene>
    <name evidence="5" type="ORF">MEQU1_002932</name>
</gene>
<accession>A0AAF0J4P4</accession>
<evidence type="ECO:0000256" key="3">
    <source>
        <dbReference type="ARBA" id="ARBA00023288"/>
    </source>
</evidence>
<dbReference type="Gene3D" id="3.20.20.370">
    <property type="entry name" value="Glycoside hydrolase/deacetylase"/>
    <property type="match status" value="1"/>
</dbReference>
<keyword evidence="2" id="KW-0336">GPI-anchor</keyword>
<proteinExistence type="predicted"/>
<dbReference type="Proteomes" id="UP001214415">
    <property type="component" value="Chromosome 5"/>
</dbReference>
<dbReference type="InterPro" id="IPR011330">
    <property type="entry name" value="Glyco_hydro/deAcase_b/a-brl"/>
</dbReference>
<reference evidence="5" key="1">
    <citation type="submission" date="2023-03" db="EMBL/GenBank/DDBJ databases">
        <title>Mating type loci evolution in Malassezia.</title>
        <authorList>
            <person name="Coelho M.A."/>
        </authorList>
    </citation>
    <scope>NUCLEOTIDE SEQUENCE</scope>
    <source>
        <strain evidence="5">CBS 12830</strain>
    </source>
</reference>
<keyword evidence="3" id="KW-0449">Lipoprotein</keyword>
<keyword evidence="2" id="KW-0472">Membrane</keyword>
<comment type="subcellular location">
    <subcellularLocation>
        <location evidence="1">Cell membrane</location>
        <topology evidence="1">Lipid-anchor</topology>
        <topology evidence="1">GPI-anchor</topology>
    </subcellularLocation>
</comment>
<keyword evidence="6" id="KW-1185">Reference proteome</keyword>
<dbReference type="InterPro" id="IPR002509">
    <property type="entry name" value="NODB_dom"/>
</dbReference>
<name>A0AAF0J4P4_9BASI</name>
<feature type="domain" description="NodB homology" evidence="4">
    <location>
        <begin position="71"/>
        <end position="308"/>
    </location>
</feature>
<protein>
    <recommendedName>
        <fullName evidence="4">NodB homology domain-containing protein</fullName>
    </recommendedName>
</protein>
<evidence type="ECO:0000256" key="1">
    <source>
        <dbReference type="ARBA" id="ARBA00004609"/>
    </source>
</evidence>
<dbReference type="PANTHER" id="PTHR43123:SF1">
    <property type="entry name" value="POLYSACCHARIDE DEACETYLASE-RELATED"/>
    <property type="match status" value="1"/>
</dbReference>
<dbReference type="PROSITE" id="PS51677">
    <property type="entry name" value="NODB"/>
    <property type="match status" value="1"/>
</dbReference>
<evidence type="ECO:0000256" key="2">
    <source>
        <dbReference type="ARBA" id="ARBA00022622"/>
    </source>
</evidence>
<evidence type="ECO:0000259" key="4">
    <source>
        <dbReference type="PROSITE" id="PS51677"/>
    </source>
</evidence>
<dbReference type="GO" id="GO:0005975">
    <property type="term" value="P:carbohydrate metabolic process"/>
    <property type="evidence" value="ECO:0007669"/>
    <property type="project" value="InterPro"/>
</dbReference>
<dbReference type="AlphaFoldDB" id="A0AAF0J4P4"/>
<dbReference type="EMBL" id="CP119904">
    <property type="protein sequence ID" value="WFD24235.1"/>
    <property type="molecule type" value="Genomic_DNA"/>
</dbReference>
<dbReference type="GO" id="GO:0098552">
    <property type="term" value="C:side of membrane"/>
    <property type="evidence" value="ECO:0007669"/>
    <property type="project" value="UniProtKB-KW"/>
</dbReference>
<evidence type="ECO:0000313" key="6">
    <source>
        <dbReference type="Proteomes" id="UP001214415"/>
    </source>
</evidence>